<dbReference type="EMBL" id="JAUHHC010000007">
    <property type="protein sequence ID" value="MDN3923186.1"/>
    <property type="molecule type" value="Genomic_DNA"/>
</dbReference>
<dbReference type="Pfam" id="PF01263">
    <property type="entry name" value="Aldose_epim"/>
    <property type="match status" value="1"/>
</dbReference>
<sequence>MQIQRYSLDDGCGLQLELMDWGASWLSARLHGRELLLGHADPAAYRDQSAYMGAIVGRVANRIAGAGFALQGREYRLTANEGLNQLHGGPDGFHRRAWRGVQRSATRANFELDSADGDQGFPSRLRATASYRLTAAQQVEIHFEVENLGPTDTIAGITSHAYFSLDGPEQGV</sequence>
<evidence type="ECO:0000313" key="1">
    <source>
        <dbReference type="EMBL" id="MDN3923186.1"/>
    </source>
</evidence>
<feature type="non-terminal residue" evidence="1">
    <location>
        <position position="172"/>
    </location>
</feature>
<comment type="caution">
    <text evidence="1">The sequence shown here is derived from an EMBL/GenBank/DDBJ whole genome shotgun (WGS) entry which is preliminary data.</text>
</comment>
<accession>A0ABT8E008</accession>
<name>A0ABT8E008_9BURK</name>
<dbReference type="InterPro" id="IPR011013">
    <property type="entry name" value="Gal_mutarotase_sf_dom"/>
</dbReference>
<dbReference type="PANTHER" id="PTHR10091:SF0">
    <property type="entry name" value="GALACTOSE MUTAROTASE"/>
    <property type="match status" value="1"/>
</dbReference>
<dbReference type="Gene3D" id="2.70.98.10">
    <property type="match status" value="1"/>
</dbReference>
<dbReference type="Proteomes" id="UP001228044">
    <property type="component" value="Unassembled WGS sequence"/>
</dbReference>
<evidence type="ECO:0000313" key="2">
    <source>
        <dbReference type="Proteomes" id="UP001228044"/>
    </source>
</evidence>
<gene>
    <name evidence="1" type="ORF">QWJ38_23105</name>
</gene>
<organism evidence="1 2">
    <name type="scientific">Roseateles violae</name>
    <dbReference type="NCBI Taxonomy" id="3058042"/>
    <lineage>
        <taxon>Bacteria</taxon>
        <taxon>Pseudomonadati</taxon>
        <taxon>Pseudomonadota</taxon>
        <taxon>Betaproteobacteria</taxon>
        <taxon>Burkholderiales</taxon>
        <taxon>Sphaerotilaceae</taxon>
        <taxon>Roseateles</taxon>
    </lineage>
</organism>
<dbReference type="InterPro" id="IPR014718">
    <property type="entry name" value="GH-type_carb-bd"/>
</dbReference>
<dbReference type="SUPFAM" id="SSF74650">
    <property type="entry name" value="Galactose mutarotase-like"/>
    <property type="match status" value="1"/>
</dbReference>
<keyword evidence="2" id="KW-1185">Reference proteome</keyword>
<dbReference type="InterPro" id="IPR008183">
    <property type="entry name" value="Aldose_1/G6P_1-epimerase"/>
</dbReference>
<protein>
    <submittedName>
        <fullName evidence="1">Galactose-1-epimerase</fullName>
    </submittedName>
</protein>
<reference evidence="1 2" key="1">
    <citation type="submission" date="2023-06" db="EMBL/GenBank/DDBJ databases">
        <title>Pelomonas sp. PFR6 16S ribosomal RNA gene Genome sequencing and assembly.</title>
        <authorList>
            <person name="Woo H."/>
        </authorList>
    </citation>
    <scope>NUCLEOTIDE SEQUENCE [LARGE SCALE GENOMIC DNA]</scope>
    <source>
        <strain evidence="1 2">PFR6</strain>
    </source>
</reference>
<dbReference type="PANTHER" id="PTHR10091">
    <property type="entry name" value="ALDOSE-1-EPIMERASE"/>
    <property type="match status" value="1"/>
</dbReference>
<proteinExistence type="predicted"/>